<name>A0A326UKD1_THEHA</name>
<dbReference type="AlphaFoldDB" id="A0A326UKD1"/>
<accession>A0A326UKD1</accession>
<evidence type="ECO:0000313" key="1">
    <source>
        <dbReference type="EMBL" id="PZW29417.1"/>
    </source>
</evidence>
<reference evidence="1 2" key="1">
    <citation type="submission" date="2018-06" db="EMBL/GenBank/DDBJ databases">
        <title>Genomic Encyclopedia of Archaeal and Bacterial Type Strains, Phase II (KMG-II): from individual species to whole genera.</title>
        <authorList>
            <person name="Goeker M."/>
        </authorList>
    </citation>
    <scope>NUCLEOTIDE SEQUENCE [LARGE SCALE GENOMIC DNA]</scope>
    <source>
        <strain evidence="1 2">ATCC BAA-1881</strain>
    </source>
</reference>
<comment type="caution">
    <text evidence="1">The sequence shown here is derived from an EMBL/GenBank/DDBJ whole genome shotgun (WGS) entry which is preliminary data.</text>
</comment>
<dbReference type="EMBL" id="QKUF01000008">
    <property type="protein sequence ID" value="PZW29417.1"/>
    <property type="molecule type" value="Genomic_DNA"/>
</dbReference>
<organism evidence="1 2">
    <name type="scientific">Thermosporothrix hazakensis</name>
    <dbReference type="NCBI Taxonomy" id="644383"/>
    <lineage>
        <taxon>Bacteria</taxon>
        <taxon>Bacillati</taxon>
        <taxon>Chloroflexota</taxon>
        <taxon>Ktedonobacteria</taxon>
        <taxon>Ktedonobacterales</taxon>
        <taxon>Thermosporotrichaceae</taxon>
        <taxon>Thermosporothrix</taxon>
    </lineage>
</organism>
<keyword evidence="2" id="KW-1185">Reference proteome</keyword>
<evidence type="ECO:0000313" key="2">
    <source>
        <dbReference type="Proteomes" id="UP000248806"/>
    </source>
</evidence>
<dbReference type="Proteomes" id="UP000248806">
    <property type="component" value="Unassembled WGS sequence"/>
</dbReference>
<sequence length="194" mass="22432">MAPCCGLLLFVDMTEKIPTISIIRKTAFKRNPFNSIIVTIGSQVSKESVKQVPEANRAFFALCYEALPCALHSKLRPLLNRRNILLTFLSSFYHFYLSTPSNVERDGTNTTENPFLLPCSNRALPISQSEESIYQFRVPLEGEAIPMRLTCLLVSSYHRRSNTLHSLYYICQWSLYRYLFPYQYNQQTAIRFPV</sequence>
<proteinExistence type="predicted"/>
<gene>
    <name evidence="1" type="ORF">EI42_02711</name>
</gene>
<protein>
    <submittedName>
        <fullName evidence="1">Uncharacterized protein</fullName>
    </submittedName>
</protein>